<comment type="subcellular location">
    <subcellularLocation>
        <location evidence="4">Nucleus</location>
        <location evidence="4">Nucleolus</location>
    </subcellularLocation>
    <subcellularLocation>
        <location evidence="4">Nucleus</location>
        <location evidence="4">Nucleoplasm</location>
    </subcellularLocation>
</comment>
<feature type="compositionally biased region" description="Acidic residues" evidence="5">
    <location>
        <begin position="428"/>
        <end position="449"/>
    </location>
</feature>
<dbReference type="InterPro" id="IPR036420">
    <property type="entry name" value="BRCT_dom_sf"/>
</dbReference>
<organism evidence="7 8">
    <name type="scientific">Trichonephila inaurata madagascariensis</name>
    <dbReference type="NCBI Taxonomy" id="2747483"/>
    <lineage>
        <taxon>Eukaryota</taxon>
        <taxon>Metazoa</taxon>
        <taxon>Ecdysozoa</taxon>
        <taxon>Arthropoda</taxon>
        <taxon>Chelicerata</taxon>
        <taxon>Arachnida</taxon>
        <taxon>Araneae</taxon>
        <taxon>Araneomorphae</taxon>
        <taxon>Entelegynae</taxon>
        <taxon>Araneoidea</taxon>
        <taxon>Nephilidae</taxon>
        <taxon>Trichonephila</taxon>
        <taxon>Trichonephila inaurata</taxon>
    </lineage>
</organism>
<dbReference type="Gene3D" id="3.40.50.10190">
    <property type="entry name" value="BRCT domain"/>
    <property type="match status" value="1"/>
</dbReference>
<accession>A0A8X6XYH2</accession>
<evidence type="ECO:0000256" key="5">
    <source>
        <dbReference type="SAM" id="MobiDB-lite"/>
    </source>
</evidence>
<dbReference type="GO" id="GO:0000463">
    <property type="term" value="P:maturation of LSU-rRNA from tricistronic rRNA transcript (SSU-rRNA, 5.8S rRNA, LSU-rRNA)"/>
    <property type="evidence" value="ECO:0007669"/>
    <property type="project" value="UniProtKB-UniRule"/>
</dbReference>
<keyword evidence="8" id="KW-1185">Reference proteome</keyword>
<feature type="domain" description="BRCT" evidence="6">
    <location>
        <begin position="291"/>
        <end position="384"/>
    </location>
</feature>
<evidence type="ECO:0000313" key="7">
    <source>
        <dbReference type="EMBL" id="GFY61363.1"/>
    </source>
</evidence>
<keyword evidence="2 4" id="KW-0698">rRNA processing</keyword>
<feature type="region of interest" description="Disordered" evidence="5">
    <location>
        <begin position="422"/>
        <end position="471"/>
    </location>
</feature>
<comment type="caution">
    <text evidence="7">The sequence shown here is derived from an EMBL/GenBank/DDBJ whole genome shotgun (WGS) entry which is preliminary data.</text>
</comment>
<dbReference type="FunFam" id="3.40.50.10190:FF:000002">
    <property type="entry name" value="Pescadillo homolog"/>
    <property type="match status" value="1"/>
</dbReference>
<evidence type="ECO:0000256" key="3">
    <source>
        <dbReference type="ARBA" id="ARBA00023242"/>
    </source>
</evidence>
<dbReference type="Proteomes" id="UP000886998">
    <property type="component" value="Unassembled WGS sequence"/>
</dbReference>
<feature type="region of interest" description="Disordered" evidence="5">
    <location>
        <begin position="526"/>
        <end position="547"/>
    </location>
</feature>
<dbReference type="AlphaFoldDB" id="A0A8X6XYH2"/>
<sequence length="547" mass="64577">MRKLQLSLKDFRRLCILKGIYPVEPPNKRKANKNRSTNNTYYLVKDIRFLLHEPLINKFRAFRVFIRRLKKAIGKKDQETTHWLQERVPIFKLDHIVKERYPTFIDALRDLDDAISMCFLFATFPKSQHVKEELIQLCRRLTIEFMHYVVEVKALRKVFISIKGIYYQAEIHGQQITWIVPHTFGFSQPSDVDFKIMVTFVQFYSTMLGFVNYKLYNSINLVYPPKLAVNYSTDLLEGEEDSNELIAALNLSLKSSIDNNLEEEVQIDEFHETDDTEEMQKRKEEQEKIEKLKTLFAGCKIYLNREVPRESILFIIRCFGGEVSFDKTIHVGATFEEDDETITHHIIDRPLGKKQYLNRYYVQPQWVYDSVNARMLLPVEQYFPGEILPPHLSPFVEEKEDEYIPPEKKALLDLQKGIITKLPRTVESSEDENDDSDEEDSDNNDESSSEDNKNKRKSVNQDNQNKRLKMKVTEGIPVKIDAEKLAQREAAEEKRLAILAMPKKDKHLYNKIIFGQKRKKREILKLQEKREKYDKEQKRQKKRKIAA</sequence>
<dbReference type="GO" id="GO:0043021">
    <property type="term" value="F:ribonucleoprotein complex binding"/>
    <property type="evidence" value="ECO:0007669"/>
    <property type="project" value="UniProtKB-UniRule"/>
</dbReference>
<comment type="function">
    <text evidence="4">Required for maturation of ribosomal RNAs and formation of the large ribosomal subunit.</text>
</comment>
<dbReference type="GO" id="GO:0070545">
    <property type="term" value="C:PeBoW complex"/>
    <property type="evidence" value="ECO:0007669"/>
    <property type="project" value="TreeGrafter"/>
</dbReference>
<reference evidence="7" key="1">
    <citation type="submission" date="2020-08" db="EMBL/GenBank/DDBJ databases">
        <title>Multicomponent nature underlies the extraordinary mechanical properties of spider dragline silk.</title>
        <authorList>
            <person name="Kono N."/>
            <person name="Nakamura H."/>
            <person name="Mori M."/>
            <person name="Yoshida Y."/>
            <person name="Ohtoshi R."/>
            <person name="Malay A.D."/>
            <person name="Moran D.A.P."/>
            <person name="Tomita M."/>
            <person name="Numata K."/>
            <person name="Arakawa K."/>
        </authorList>
    </citation>
    <scope>NUCLEOTIDE SEQUENCE</scope>
</reference>
<dbReference type="PROSITE" id="PS50172">
    <property type="entry name" value="BRCT"/>
    <property type="match status" value="1"/>
</dbReference>
<evidence type="ECO:0000313" key="8">
    <source>
        <dbReference type="Proteomes" id="UP000886998"/>
    </source>
</evidence>
<dbReference type="HAMAP" id="MF_03028">
    <property type="entry name" value="Pescadillo"/>
    <property type="match status" value="1"/>
</dbReference>
<gene>
    <name evidence="7" type="primary">PES1</name>
    <name evidence="7" type="ORF">TNIN_15441</name>
</gene>
<feature type="compositionally biased region" description="Basic residues" evidence="5">
    <location>
        <begin position="538"/>
        <end position="547"/>
    </location>
</feature>
<dbReference type="OrthoDB" id="10264910at2759"/>
<dbReference type="GO" id="GO:0003723">
    <property type="term" value="F:RNA binding"/>
    <property type="evidence" value="ECO:0007669"/>
    <property type="project" value="TreeGrafter"/>
</dbReference>
<dbReference type="InterPro" id="IPR001357">
    <property type="entry name" value="BRCT_dom"/>
</dbReference>
<name>A0A8X6XYH2_9ARAC</name>
<dbReference type="PANTHER" id="PTHR12221:SF6">
    <property type="entry name" value="PESCADILLO HOMOLOG"/>
    <property type="match status" value="1"/>
</dbReference>
<dbReference type="Pfam" id="PF06732">
    <property type="entry name" value="Pescadillo_N"/>
    <property type="match status" value="1"/>
</dbReference>
<protein>
    <recommendedName>
        <fullName evidence="4">Pescadillo homolog</fullName>
    </recommendedName>
</protein>
<dbReference type="GO" id="GO:0000466">
    <property type="term" value="P:maturation of 5.8S rRNA from tricistronic rRNA transcript (SSU-rRNA, 5.8S rRNA, LSU-rRNA)"/>
    <property type="evidence" value="ECO:0007669"/>
    <property type="project" value="UniProtKB-UniRule"/>
</dbReference>
<evidence type="ECO:0000259" key="6">
    <source>
        <dbReference type="PROSITE" id="PS50172"/>
    </source>
</evidence>
<dbReference type="CDD" id="cd17709">
    <property type="entry name" value="BRCT_pescadillo_like"/>
    <property type="match status" value="1"/>
</dbReference>
<keyword evidence="1 4" id="KW-0690">Ribosome biogenesis</keyword>
<comment type="similarity">
    <text evidence="4">Belongs to the pescadillo family.</text>
</comment>
<keyword evidence="3 4" id="KW-0539">Nucleus</keyword>
<dbReference type="GO" id="GO:0030687">
    <property type="term" value="C:preribosome, large subunit precursor"/>
    <property type="evidence" value="ECO:0007669"/>
    <property type="project" value="UniProtKB-UniRule"/>
</dbReference>
<evidence type="ECO:0000256" key="4">
    <source>
        <dbReference type="HAMAP-Rule" id="MF_03028"/>
    </source>
</evidence>
<dbReference type="GO" id="GO:0005654">
    <property type="term" value="C:nucleoplasm"/>
    <property type="evidence" value="ECO:0007669"/>
    <property type="project" value="UniProtKB-SubCell"/>
</dbReference>
<feature type="compositionally biased region" description="Basic and acidic residues" evidence="5">
    <location>
        <begin position="526"/>
        <end position="537"/>
    </location>
</feature>
<dbReference type="EMBL" id="BMAV01013599">
    <property type="protein sequence ID" value="GFY61363.1"/>
    <property type="molecule type" value="Genomic_DNA"/>
</dbReference>
<proteinExistence type="inferred from homology"/>
<dbReference type="SMART" id="SM00292">
    <property type="entry name" value="BRCT"/>
    <property type="match status" value="1"/>
</dbReference>
<dbReference type="SUPFAM" id="SSF52113">
    <property type="entry name" value="BRCT domain"/>
    <property type="match status" value="1"/>
</dbReference>
<evidence type="ECO:0000256" key="2">
    <source>
        <dbReference type="ARBA" id="ARBA00022552"/>
    </source>
</evidence>
<dbReference type="PANTHER" id="PTHR12221">
    <property type="entry name" value="PESCADILLO - RELATED"/>
    <property type="match status" value="1"/>
</dbReference>
<dbReference type="InterPro" id="IPR010613">
    <property type="entry name" value="PES"/>
</dbReference>
<dbReference type="Pfam" id="PF16589">
    <property type="entry name" value="BRCT_2"/>
    <property type="match status" value="1"/>
</dbReference>
<evidence type="ECO:0000256" key="1">
    <source>
        <dbReference type="ARBA" id="ARBA00022517"/>
    </source>
</evidence>